<proteinExistence type="predicted"/>
<dbReference type="AlphaFoldDB" id="A0A6N2JYG4"/>
<reference evidence="3" key="1">
    <citation type="submission" date="2019-03" db="EMBL/GenBank/DDBJ databases">
        <authorList>
            <person name="Mank J."/>
            <person name="Almeida P."/>
        </authorList>
    </citation>
    <scope>NUCLEOTIDE SEQUENCE</scope>
    <source>
        <strain evidence="3">78183</strain>
    </source>
</reference>
<dbReference type="InterPro" id="IPR055414">
    <property type="entry name" value="LRR_R13L4/SHOC2-like"/>
</dbReference>
<evidence type="ECO:0000259" key="2">
    <source>
        <dbReference type="Pfam" id="PF23598"/>
    </source>
</evidence>
<dbReference type="SUPFAM" id="SSF52047">
    <property type="entry name" value="RNI-like"/>
    <property type="match status" value="1"/>
</dbReference>
<dbReference type="InterPro" id="IPR032675">
    <property type="entry name" value="LRR_dom_sf"/>
</dbReference>
<keyword evidence="1" id="KW-0677">Repeat</keyword>
<gene>
    <name evidence="3" type="ORF">SVIM_LOCUS8313</name>
</gene>
<organism evidence="3">
    <name type="scientific">Salix viminalis</name>
    <name type="common">Common osier</name>
    <name type="synonym">Basket willow</name>
    <dbReference type="NCBI Taxonomy" id="40686"/>
    <lineage>
        <taxon>Eukaryota</taxon>
        <taxon>Viridiplantae</taxon>
        <taxon>Streptophyta</taxon>
        <taxon>Embryophyta</taxon>
        <taxon>Tracheophyta</taxon>
        <taxon>Spermatophyta</taxon>
        <taxon>Magnoliopsida</taxon>
        <taxon>eudicotyledons</taxon>
        <taxon>Gunneridae</taxon>
        <taxon>Pentapetalae</taxon>
        <taxon>rosids</taxon>
        <taxon>fabids</taxon>
        <taxon>Malpighiales</taxon>
        <taxon>Salicaceae</taxon>
        <taxon>Saliceae</taxon>
        <taxon>Salix</taxon>
    </lineage>
</organism>
<dbReference type="Pfam" id="PF23598">
    <property type="entry name" value="LRR_14"/>
    <property type="match status" value="1"/>
</dbReference>
<evidence type="ECO:0000256" key="1">
    <source>
        <dbReference type="ARBA" id="ARBA00022737"/>
    </source>
</evidence>
<dbReference type="Gene3D" id="3.80.10.10">
    <property type="entry name" value="Ribonuclease Inhibitor"/>
    <property type="match status" value="1"/>
</dbReference>
<sequence>MQKLCFVEANQGDDLLLELGRMNQLRRLGIVKFRKEHGKALCSSVTKLTELRALSITAITDSEFIDLGCLSSPPRFLQRLYLTGRLQSLPEWLHSSDSLVKLVLKWSQLSEDPLLSLQHLPNLVHLELVQVYNGEMICFQEHGFQRLKFLGINKLESLKEDNC</sequence>
<protein>
    <recommendedName>
        <fullName evidence="2">Disease resistance R13L4/SHOC-2-like LRR domain-containing protein</fullName>
    </recommendedName>
</protein>
<accession>A0A6N2JYG4</accession>
<feature type="domain" description="Disease resistance R13L4/SHOC-2-like LRR" evidence="2">
    <location>
        <begin position="1"/>
        <end position="153"/>
    </location>
</feature>
<name>A0A6N2JYG4_SALVM</name>
<dbReference type="EMBL" id="CAADRP010000001">
    <property type="protein sequence ID" value="VFU20811.1"/>
    <property type="molecule type" value="Genomic_DNA"/>
</dbReference>
<evidence type="ECO:0000313" key="3">
    <source>
        <dbReference type="EMBL" id="VFU20811.1"/>
    </source>
</evidence>